<dbReference type="Proteomes" id="UP000178602">
    <property type="component" value="Unassembled WGS sequence"/>
</dbReference>
<reference evidence="1 2" key="1">
    <citation type="journal article" date="2016" name="Nat. Commun.">
        <title>Thousands of microbial genomes shed light on interconnected biogeochemical processes in an aquifer system.</title>
        <authorList>
            <person name="Anantharaman K."/>
            <person name="Brown C.T."/>
            <person name="Hug L.A."/>
            <person name="Sharon I."/>
            <person name="Castelle C.J."/>
            <person name="Probst A.J."/>
            <person name="Thomas B.C."/>
            <person name="Singh A."/>
            <person name="Wilkins M.J."/>
            <person name="Karaoz U."/>
            <person name="Brodie E.L."/>
            <person name="Williams K.H."/>
            <person name="Hubbard S.S."/>
            <person name="Banfield J.F."/>
        </authorList>
    </citation>
    <scope>NUCLEOTIDE SEQUENCE [LARGE SCALE GENOMIC DNA]</scope>
</reference>
<evidence type="ECO:0000313" key="1">
    <source>
        <dbReference type="EMBL" id="OGC27725.1"/>
    </source>
</evidence>
<organism evidence="1 2">
    <name type="scientific">candidate division WOR-1 bacterium RIFOXYC12_FULL_54_18</name>
    <dbReference type="NCBI Taxonomy" id="1802584"/>
    <lineage>
        <taxon>Bacteria</taxon>
        <taxon>Bacillati</taxon>
        <taxon>Saganbacteria</taxon>
    </lineage>
</organism>
<proteinExistence type="predicted"/>
<name>A0A1F4T4J6_UNCSA</name>
<dbReference type="EMBL" id="MEUG01000001">
    <property type="protein sequence ID" value="OGC27725.1"/>
    <property type="molecule type" value="Genomic_DNA"/>
</dbReference>
<gene>
    <name evidence="1" type="ORF">A3K49_01760</name>
</gene>
<accession>A0A1F4T4J6</accession>
<sequence>MSIRSVAREIAYNIGKVAYRTETTRSIFKFGAKVCRAIGPHLVNNYQTGEVTLRLELSRSFLPPRVPKDLLADLGLPPVIINLKDDQVESIEASAKPLKRSATAKLTMEETLGQLRLIQQAQAELRNAPLEEIGACIKKWNTILAPVMPEIGRVSDIVDRIKNILAAGFNGEPFDRAGLDEALQEWGQLGASDSGLLETVAAMSTAYILYRSEPERLALELENSVRLSKNRELALQMKKIFDANPAHLSRELEQLFKNWQTTSALPTPETLKIPRSGATGYR</sequence>
<evidence type="ECO:0000313" key="2">
    <source>
        <dbReference type="Proteomes" id="UP000178602"/>
    </source>
</evidence>
<comment type="caution">
    <text evidence="1">The sequence shown here is derived from an EMBL/GenBank/DDBJ whole genome shotgun (WGS) entry which is preliminary data.</text>
</comment>
<protein>
    <submittedName>
        <fullName evidence="1">Uncharacterized protein</fullName>
    </submittedName>
</protein>
<dbReference type="AlphaFoldDB" id="A0A1F4T4J6"/>